<dbReference type="EMBL" id="JYDU01000558">
    <property type="protein sequence ID" value="KRX85972.1"/>
    <property type="molecule type" value="Genomic_DNA"/>
</dbReference>
<name>A0A0V0XDK6_TRIPS</name>
<organism evidence="1 2">
    <name type="scientific">Trichinella pseudospiralis</name>
    <name type="common">Parasitic roundworm</name>
    <dbReference type="NCBI Taxonomy" id="6337"/>
    <lineage>
        <taxon>Eukaryota</taxon>
        <taxon>Metazoa</taxon>
        <taxon>Ecdysozoa</taxon>
        <taxon>Nematoda</taxon>
        <taxon>Enoplea</taxon>
        <taxon>Dorylaimia</taxon>
        <taxon>Trichinellida</taxon>
        <taxon>Trichinellidae</taxon>
        <taxon>Trichinella</taxon>
    </lineage>
</organism>
<gene>
    <name evidence="1" type="ORF">T4E_1101</name>
</gene>
<accession>A0A0V0XDK6</accession>
<sequence length="67" mass="7884">MRRNKNSPPTTEAEFEEETVPAEDMTLLENFFLLRALKKFAQDIPSSVNELQHEERQFLTMGSDYDF</sequence>
<dbReference type="AlphaFoldDB" id="A0A0V0XDK6"/>
<reference evidence="1 2" key="1">
    <citation type="submission" date="2015-01" db="EMBL/GenBank/DDBJ databases">
        <title>Evolution of Trichinella species and genotypes.</title>
        <authorList>
            <person name="Korhonen P.K."/>
            <person name="Edoardo P."/>
            <person name="Giuseppe L.R."/>
            <person name="Gasser R.B."/>
        </authorList>
    </citation>
    <scope>NUCLEOTIDE SEQUENCE [LARGE SCALE GENOMIC DNA]</scope>
    <source>
        <strain evidence="1">ISS141</strain>
    </source>
</reference>
<protein>
    <submittedName>
        <fullName evidence="1">Uncharacterized protein</fullName>
    </submittedName>
</protein>
<evidence type="ECO:0000313" key="1">
    <source>
        <dbReference type="EMBL" id="KRX85972.1"/>
    </source>
</evidence>
<evidence type="ECO:0000313" key="2">
    <source>
        <dbReference type="Proteomes" id="UP000054815"/>
    </source>
</evidence>
<proteinExistence type="predicted"/>
<comment type="caution">
    <text evidence="1">The sequence shown here is derived from an EMBL/GenBank/DDBJ whole genome shotgun (WGS) entry which is preliminary data.</text>
</comment>
<dbReference type="STRING" id="6337.A0A0V0XDK6"/>
<dbReference type="Proteomes" id="UP000054815">
    <property type="component" value="Unassembled WGS sequence"/>
</dbReference>